<evidence type="ECO:0000313" key="2">
    <source>
        <dbReference type="Proteomes" id="UP000186104"/>
    </source>
</evidence>
<name>A0A173LLW9_9ACTN</name>
<dbReference type="EMBL" id="CP015961">
    <property type="protein sequence ID" value="ANI93275.1"/>
    <property type="molecule type" value="Genomic_DNA"/>
</dbReference>
<gene>
    <name evidence="1" type="ORF">BJL86_2512</name>
</gene>
<sequence length="298" mass="34064">MSTETQSNTHTDESYSIEARDVHFEWDGMPLHYVPGQPMAVHMYNAMHLILPEGERAMSSALAEALPYIEDPRLEEEVRGFIGQETQHADSHRGAREYLADLGLNVEMGEKMEWMVDNVLGYKGLTGRARKAWLCERLGLFAAMEHYTAVVGNWFLVSGGLEANDTYPEMMDLLKWHGAEEVEHRNVVFDAFQYVDGSYARRVRTSIIASVMLGALFFSTARDLYRSDPELPKKKEHWLLSFRKSIKANAIPDAKFFITEIPVYLRPKFHPASFGSIDMAVEYLSQSTAVHRHEEQEQ</sequence>
<dbReference type="Pfam" id="PF10118">
    <property type="entry name" value="Metal_hydrol"/>
    <property type="match status" value="1"/>
</dbReference>
<evidence type="ECO:0000313" key="1">
    <source>
        <dbReference type="EMBL" id="ANI93275.1"/>
    </source>
</evidence>
<proteinExistence type="predicted"/>
<dbReference type="InterPro" id="IPR016516">
    <property type="entry name" value="UCP07580"/>
</dbReference>
<reference evidence="1 2" key="1">
    <citation type="submission" date="2016-06" db="EMBL/GenBank/DDBJ databases">
        <title>Complete genome sequence of a saline-alkali tolerant type strain Dietzia timorensis ID05-A0528T.</title>
        <authorList>
            <person name="Wu X."/>
        </authorList>
    </citation>
    <scope>NUCLEOTIDE SEQUENCE [LARGE SCALE GENOMIC DNA]</scope>
    <source>
        <strain evidence="1 2">ID05-A0528</strain>
    </source>
</reference>
<organism evidence="1 2">
    <name type="scientific">Dietzia timorensis</name>
    <dbReference type="NCBI Taxonomy" id="499555"/>
    <lineage>
        <taxon>Bacteria</taxon>
        <taxon>Bacillati</taxon>
        <taxon>Actinomycetota</taxon>
        <taxon>Actinomycetes</taxon>
        <taxon>Mycobacteriales</taxon>
        <taxon>Dietziaceae</taxon>
        <taxon>Dietzia</taxon>
    </lineage>
</organism>
<accession>A0A173LLW9</accession>
<dbReference type="AlphaFoldDB" id="A0A173LLW9"/>
<dbReference type="PIRSF" id="PIRSF007580">
    <property type="entry name" value="UCP07580"/>
    <property type="match status" value="1"/>
</dbReference>
<protein>
    <recommendedName>
        <fullName evidence="3">Metal-dependent hydrolase</fullName>
    </recommendedName>
</protein>
<dbReference type="PANTHER" id="PTHR39456:SF1">
    <property type="entry name" value="METAL-DEPENDENT HYDROLASE"/>
    <property type="match status" value="1"/>
</dbReference>
<dbReference type="PANTHER" id="PTHR39456">
    <property type="entry name" value="METAL-DEPENDENT HYDROLASE"/>
    <property type="match status" value="1"/>
</dbReference>
<dbReference type="RefSeq" id="WP_067477739.1">
    <property type="nucleotide sequence ID" value="NZ_CP015961.1"/>
</dbReference>
<dbReference type="Proteomes" id="UP000186104">
    <property type="component" value="Chromosome"/>
</dbReference>
<dbReference type="STRING" id="499555.BJL86_2512"/>
<dbReference type="OrthoDB" id="4760165at2"/>
<evidence type="ECO:0008006" key="3">
    <source>
        <dbReference type="Google" id="ProtNLM"/>
    </source>
</evidence>
<dbReference type="KEGG" id="dtm:BJL86_2512"/>
<keyword evidence="2" id="KW-1185">Reference proteome</keyword>